<dbReference type="InterPro" id="IPR022761">
    <property type="entry name" value="Fumarate_lyase_N"/>
</dbReference>
<dbReference type="Pfam" id="PF00206">
    <property type="entry name" value="Lyase_1"/>
    <property type="match status" value="1"/>
</dbReference>
<dbReference type="GO" id="GO:0016829">
    <property type="term" value="F:lyase activity"/>
    <property type="evidence" value="ECO:0007669"/>
    <property type="project" value="UniProtKB-KW"/>
</dbReference>
<dbReference type="InterPro" id="IPR008948">
    <property type="entry name" value="L-Aspartase-like"/>
</dbReference>
<dbReference type="Gene3D" id="1.10.275.10">
    <property type="entry name" value="Fumarase/aspartase (N-terminal domain)"/>
    <property type="match status" value="1"/>
</dbReference>
<dbReference type="PANTHER" id="PTHR43172">
    <property type="entry name" value="ADENYLOSUCCINATE LYASE"/>
    <property type="match status" value="1"/>
</dbReference>
<dbReference type="SUPFAM" id="SSF48557">
    <property type="entry name" value="L-aspartase-like"/>
    <property type="match status" value="1"/>
</dbReference>
<reference evidence="3 4" key="1">
    <citation type="submission" date="2023-08" db="EMBL/GenBank/DDBJ databases">
        <authorList>
            <person name="Folkvardsen B D."/>
            <person name="Norman A."/>
        </authorList>
    </citation>
    <scope>NUCLEOTIDE SEQUENCE [LARGE SCALE GENOMIC DNA]</scope>
    <source>
        <strain evidence="3 4">Mu0053</strain>
    </source>
</reference>
<dbReference type="Gene3D" id="1.20.200.10">
    <property type="entry name" value="Fumarase/aspartase (Central domain)"/>
    <property type="match status" value="1"/>
</dbReference>
<dbReference type="InterPro" id="IPR020557">
    <property type="entry name" value="Fumarate_lyase_CS"/>
</dbReference>
<keyword evidence="4" id="KW-1185">Reference proteome</keyword>
<dbReference type="InterPro" id="IPR024083">
    <property type="entry name" value="Fumarase/histidase_N"/>
</dbReference>
<dbReference type="RefSeq" id="WP_308480992.1">
    <property type="nucleotide sequence ID" value="NZ_OY726397.1"/>
</dbReference>
<sequence length="398" mass="41302">MNDLFWPGDHRAGAVMSDTALLAALAAVENAWLTVLVEAGIAPAAAAADLTALVSEADLEDIATAAERDGNPVTALVGLLRECATADTATWLHRGLTSQDVLDTALMLCLRDGLTALTEALDEQVNALIGLTEQHRDTPMLTHTLAQPALPGTAARKFANWLAGVLDAVDALKALPALTVSSGGAAGTFAATTELAGSPAAALALARNWADVLGLAQAFPWHTNRALITRTGDALVGCCDAWGHIANDVAAGVRTGELAEGSGGGSSTMPHKNNPVLTVLLRRAALTTSQLGATLHAASAASVDERADGGWHVEWSTLRTLVRRSLVAASQATDLLLGLRVDTARAATNQQEAQGIYAEQQTMAALADRPPAARYLGTTDLLVDAALQRARHHLKEAQ</sequence>
<name>A0ABM9LC14_9MYCO</name>
<gene>
    <name evidence="3" type="ORF">MU0053_000661</name>
</gene>
<evidence type="ECO:0000313" key="4">
    <source>
        <dbReference type="Proteomes" id="UP001190465"/>
    </source>
</evidence>
<dbReference type="Proteomes" id="UP001190465">
    <property type="component" value="Chromosome"/>
</dbReference>
<keyword evidence="1 3" id="KW-0456">Lyase</keyword>
<feature type="domain" description="Fumarate lyase N-terminal" evidence="2">
    <location>
        <begin position="56"/>
        <end position="283"/>
    </location>
</feature>
<evidence type="ECO:0000313" key="3">
    <source>
        <dbReference type="EMBL" id="CAJ1496470.1"/>
    </source>
</evidence>
<proteinExistence type="predicted"/>
<organism evidence="3 4">
    <name type="scientific">[Mycobacterium] burgundiense</name>
    <dbReference type="NCBI Taxonomy" id="3064286"/>
    <lineage>
        <taxon>Bacteria</taxon>
        <taxon>Bacillati</taxon>
        <taxon>Actinomycetota</taxon>
        <taxon>Actinomycetes</taxon>
        <taxon>Mycobacteriales</taxon>
        <taxon>Mycobacteriaceae</taxon>
        <taxon>Mycolicibacterium</taxon>
    </lineage>
</organism>
<dbReference type="PROSITE" id="PS00163">
    <property type="entry name" value="FUMARATE_LYASES"/>
    <property type="match status" value="1"/>
</dbReference>
<protein>
    <submittedName>
        <fullName evidence="3">Lyase family protein</fullName>
    </submittedName>
</protein>
<evidence type="ECO:0000259" key="2">
    <source>
        <dbReference type="Pfam" id="PF00206"/>
    </source>
</evidence>
<evidence type="ECO:0000256" key="1">
    <source>
        <dbReference type="ARBA" id="ARBA00023239"/>
    </source>
</evidence>
<accession>A0ABM9LC14</accession>
<dbReference type="PANTHER" id="PTHR43172:SF2">
    <property type="entry name" value="ADENYLOSUCCINATE LYASE C-TERMINAL DOMAIN-CONTAINING PROTEIN"/>
    <property type="match status" value="1"/>
</dbReference>
<dbReference type="EMBL" id="OY726397">
    <property type="protein sequence ID" value="CAJ1496470.1"/>
    <property type="molecule type" value="Genomic_DNA"/>
</dbReference>